<name>A0A445B895_ARAHY</name>
<gene>
    <name evidence="1" type="ORF">Ahy_A10g049962</name>
</gene>
<reference evidence="1 2" key="1">
    <citation type="submission" date="2019-01" db="EMBL/GenBank/DDBJ databases">
        <title>Sequencing of cultivated peanut Arachis hypogaea provides insights into genome evolution and oil improvement.</title>
        <authorList>
            <person name="Chen X."/>
        </authorList>
    </citation>
    <scope>NUCLEOTIDE SEQUENCE [LARGE SCALE GENOMIC DNA]</scope>
    <source>
        <strain evidence="2">cv. Fuhuasheng</strain>
        <tissue evidence="1">Leaves</tissue>
    </source>
</reference>
<accession>A0A445B895</accession>
<evidence type="ECO:0000313" key="1">
    <source>
        <dbReference type="EMBL" id="RYR34908.1"/>
    </source>
</evidence>
<proteinExistence type="predicted"/>
<protein>
    <submittedName>
        <fullName evidence="1">Uncharacterized protein</fullName>
    </submittedName>
</protein>
<dbReference type="AlphaFoldDB" id="A0A445B895"/>
<evidence type="ECO:0000313" key="2">
    <source>
        <dbReference type="Proteomes" id="UP000289738"/>
    </source>
</evidence>
<dbReference type="Proteomes" id="UP000289738">
    <property type="component" value="Chromosome A10"/>
</dbReference>
<organism evidence="1 2">
    <name type="scientific">Arachis hypogaea</name>
    <name type="common">Peanut</name>
    <dbReference type="NCBI Taxonomy" id="3818"/>
    <lineage>
        <taxon>Eukaryota</taxon>
        <taxon>Viridiplantae</taxon>
        <taxon>Streptophyta</taxon>
        <taxon>Embryophyta</taxon>
        <taxon>Tracheophyta</taxon>
        <taxon>Spermatophyta</taxon>
        <taxon>Magnoliopsida</taxon>
        <taxon>eudicotyledons</taxon>
        <taxon>Gunneridae</taxon>
        <taxon>Pentapetalae</taxon>
        <taxon>rosids</taxon>
        <taxon>fabids</taxon>
        <taxon>Fabales</taxon>
        <taxon>Fabaceae</taxon>
        <taxon>Papilionoideae</taxon>
        <taxon>50 kb inversion clade</taxon>
        <taxon>dalbergioids sensu lato</taxon>
        <taxon>Dalbergieae</taxon>
        <taxon>Pterocarpus clade</taxon>
        <taxon>Arachis</taxon>
    </lineage>
</organism>
<dbReference type="EMBL" id="SDMP01000010">
    <property type="protein sequence ID" value="RYR34908.1"/>
    <property type="molecule type" value="Genomic_DNA"/>
</dbReference>
<sequence length="17" mass="2003">MSARNSRKFTRCSEQAM</sequence>
<comment type="caution">
    <text evidence="1">The sequence shown here is derived from an EMBL/GenBank/DDBJ whole genome shotgun (WGS) entry which is preliminary data.</text>
</comment>
<keyword evidence="2" id="KW-1185">Reference proteome</keyword>